<feature type="binding site" evidence="5">
    <location>
        <position position="92"/>
    </location>
    <ligand>
        <name>AMP</name>
        <dbReference type="ChEBI" id="CHEBI:456215"/>
    </ligand>
</feature>
<feature type="binding site" evidence="5">
    <location>
        <position position="178"/>
    </location>
    <ligand>
        <name>ATP</name>
        <dbReference type="ChEBI" id="CHEBI:30616"/>
    </ligand>
</feature>
<comment type="domain">
    <text evidence="5">Consists of three domains, a large central CORE domain and two small peripheral domains, NMPbind and LID, which undergo movements during catalysis. The LID domain closes over the site of phosphoryl transfer upon ATP binding. Assembling and dissambling the active center during each catalytic cycle provides an effective means to prevent ATP hydrolysis.</text>
</comment>
<keyword evidence="5 7" id="KW-0067">ATP-binding</keyword>
<dbReference type="RefSeq" id="WP_155478360.1">
    <property type="nucleotide sequence ID" value="NZ_WNKV01000001.1"/>
</dbReference>
<evidence type="ECO:0000256" key="6">
    <source>
        <dbReference type="RuleBase" id="RU003330"/>
    </source>
</evidence>
<dbReference type="PROSITE" id="PS00113">
    <property type="entry name" value="ADENYLATE_KINASE"/>
    <property type="match status" value="1"/>
</dbReference>
<comment type="catalytic activity">
    <reaction evidence="5 7">
        <text>AMP + ATP = 2 ADP</text>
        <dbReference type="Rhea" id="RHEA:12973"/>
        <dbReference type="ChEBI" id="CHEBI:30616"/>
        <dbReference type="ChEBI" id="CHEBI:456215"/>
        <dbReference type="ChEBI" id="CHEBI:456216"/>
        <dbReference type="EC" id="2.7.4.3"/>
    </reaction>
</comment>
<protein>
    <recommendedName>
        <fullName evidence="5 7">Adenylate kinase</fullName>
        <shortName evidence="5">AK</shortName>
        <ecNumber evidence="5 7">2.7.4.3</ecNumber>
    </recommendedName>
    <alternativeName>
        <fullName evidence="5">ATP-AMP transphosphorylase</fullName>
    </alternativeName>
    <alternativeName>
        <fullName evidence="5">ATP:AMP phosphotransferase</fullName>
    </alternativeName>
    <alternativeName>
        <fullName evidence="5">Adenylate monophosphate kinase</fullName>
    </alternativeName>
</protein>
<evidence type="ECO:0000256" key="4">
    <source>
        <dbReference type="ARBA" id="ARBA00022777"/>
    </source>
</evidence>
<dbReference type="Pfam" id="PF00406">
    <property type="entry name" value="ADK"/>
    <property type="match status" value="1"/>
</dbReference>
<dbReference type="NCBIfam" id="NF001381">
    <property type="entry name" value="PRK00279.1-3"/>
    <property type="match status" value="1"/>
</dbReference>
<feature type="binding site" evidence="5">
    <location>
        <position position="127"/>
    </location>
    <ligand>
        <name>ATP</name>
        <dbReference type="ChEBI" id="CHEBI:30616"/>
    </ligand>
</feature>
<dbReference type="NCBIfam" id="TIGR01351">
    <property type="entry name" value="adk"/>
    <property type="match status" value="1"/>
</dbReference>
<organism evidence="8 9">
    <name type="scientific">Rhodoplanes serenus</name>
    <dbReference type="NCBI Taxonomy" id="200615"/>
    <lineage>
        <taxon>Bacteria</taxon>
        <taxon>Pseudomonadati</taxon>
        <taxon>Pseudomonadota</taxon>
        <taxon>Alphaproteobacteria</taxon>
        <taxon>Hyphomicrobiales</taxon>
        <taxon>Nitrobacteraceae</taxon>
        <taxon>Rhodoplanes</taxon>
    </lineage>
</organism>
<accession>A0A9X4XGZ2</accession>
<feature type="binding site" evidence="5">
    <location>
        <begin position="57"/>
        <end position="59"/>
    </location>
    <ligand>
        <name>AMP</name>
        <dbReference type="ChEBI" id="CHEBI:456215"/>
    </ligand>
</feature>
<keyword evidence="5" id="KW-0963">Cytoplasm</keyword>
<proteinExistence type="inferred from homology"/>
<feature type="binding site" evidence="5">
    <location>
        <position position="36"/>
    </location>
    <ligand>
        <name>AMP</name>
        <dbReference type="ChEBI" id="CHEBI:456215"/>
    </ligand>
</feature>
<dbReference type="EC" id="2.7.4.3" evidence="5 7"/>
<dbReference type="InterPro" id="IPR027417">
    <property type="entry name" value="P-loop_NTPase"/>
</dbReference>
<comment type="similarity">
    <text evidence="5 6">Belongs to the adenylate kinase family.</text>
</comment>
<dbReference type="Gene3D" id="3.40.50.300">
    <property type="entry name" value="P-loop containing nucleotide triphosphate hydrolases"/>
    <property type="match status" value="1"/>
</dbReference>
<dbReference type="CDD" id="cd01428">
    <property type="entry name" value="ADK"/>
    <property type="match status" value="1"/>
</dbReference>
<evidence type="ECO:0000313" key="9">
    <source>
        <dbReference type="Proteomes" id="UP000438991"/>
    </source>
</evidence>
<dbReference type="Proteomes" id="UP000438991">
    <property type="component" value="Unassembled WGS sequence"/>
</dbReference>
<evidence type="ECO:0000256" key="2">
    <source>
        <dbReference type="ARBA" id="ARBA00022727"/>
    </source>
</evidence>
<evidence type="ECO:0000256" key="1">
    <source>
        <dbReference type="ARBA" id="ARBA00022679"/>
    </source>
</evidence>
<dbReference type="GO" id="GO:0005737">
    <property type="term" value="C:cytoplasm"/>
    <property type="evidence" value="ECO:0007669"/>
    <property type="project" value="UniProtKB-SubCell"/>
</dbReference>
<gene>
    <name evidence="5" type="primary">adk</name>
    <name evidence="8" type="ORF">GJ689_01765</name>
</gene>
<feature type="binding site" evidence="5">
    <location>
        <position position="139"/>
    </location>
    <ligand>
        <name>AMP</name>
        <dbReference type="ChEBI" id="CHEBI:456215"/>
    </ligand>
</feature>
<reference evidence="8 9" key="1">
    <citation type="submission" date="2019-11" db="EMBL/GenBank/DDBJ databases">
        <title>Whole-genome sequence of Rhodoplanes serenus DSM 18633, type strain.</title>
        <authorList>
            <person name="Kyndt J.A."/>
            <person name="Meyer T.E."/>
        </authorList>
    </citation>
    <scope>NUCLEOTIDE SEQUENCE [LARGE SCALE GENOMIC DNA]</scope>
    <source>
        <strain evidence="8 9">DSM 18633</strain>
    </source>
</reference>
<comment type="function">
    <text evidence="5">Catalyzes the reversible transfer of the terminal phosphate group between ATP and AMP. Plays an important role in cellular energy homeostasis and in adenine nucleotide metabolism.</text>
</comment>
<dbReference type="NCBIfam" id="NF011100">
    <property type="entry name" value="PRK14527.1"/>
    <property type="match status" value="1"/>
</dbReference>
<feature type="region of interest" description="NMP" evidence="5">
    <location>
        <begin position="30"/>
        <end position="59"/>
    </location>
</feature>
<dbReference type="EMBL" id="WNKV01000001">
    <property type="protein sequence ID" value="MTW14935.1"/>
    <property type="molecule type" value="Genomic_DNA"/>
</dbReference>
<sequence length="204" mass="22124">MRLVILGPPGAGKSTQARRVAEKYGIAHLSVGDLLRAAVASDTPVGPLIKDAMARGDLVSDDIVQTIVLKQLDGPDAAKGFILDGFPRTIPQAEALGRRLKKRGRDLDAVIELKADDRLLLDRIAARNANTGSRGELRRVDDDAEVLRPRIDAYHRQTAPVLDYYRGQGLLQSVNGMLSIAQVEQEIDRVLACLPTQKGLDSDA</sequence>
<keyword evidence="2 5" id="KW-0545">Nucleotide biosynthesis</keyword>
<dbReference type="GO" id="GO:0005524">
    <property type="term" value="F:ATP binding"/>
    <property type="evidence" value="ECO:0007669"/>
    <property type="project" value="UniProtKB-UniRule"/>
</dbReference>
<dbReference type="NCBIfam" id="NF011104">
    <property type="entry name" value="PRK14531.1"/>
    <property type="match status" value="1"/>
</dbReference>
<evidence type="ECO:0000256" key="7">
    <source>
        <dbReference type="RuleBase" id="RU003331"/>
    </source>
</evidence>
<keyword evidence="3 5" id="KW-0547">Nucleotide-binding</keyword>
<dbReference type="SUPFAM" id="SSF52540">
    <property type="entry name" value="P-loop containing nucleoside triphosphate hydrolases"/>
    <property type="match status" value="1"/>
</dbReference>
<evidence type="ECO:0000256" key="3">
    <source>
        <dbReference type="ARBA" id="ARBA00022741"/>
    </source>
</evidence>
<comment type="pathway">
    <text evidence="5">Purine metabolism; AMP biosynthesis via salvage pathway; AMP from ADP: step 1/1.</text>
</comment>
<comment type="subunit">
    <text evidence="5 7">Monomer.</text>
</comment>
<comment type="subcellular location">
    <subcellularLocation>
        <location evidence="5 7">Cytoplasm</location>
    </subcellularLocation>
</comment>
<dbReference type="InterPro" id="IPR006259">
    <property type="entry name" value="Adenyl_kin_sub"/>
</dbReference>
<feature type="binding site" evidence="5">
    <location>
        <begin position="85"/>
        <end position="88"/>
    </location>
    <ligand>
        <name>AMP</name>
        <dbReference type="ChEBI" id="CHEBI:456215"/>
    </ligand>
</feature>
<dbReference type="InterPro" id="IPR000850">
    <property type="entry name" value="Adenylat/UMP-CMP_kin"/>
</dbReference>
<feature type="binding site" evidence="5">
    <location>
        <position position="150"/>
    </location>
    <ligand>
        <name>AMP</name>
        <dbReference type="ChEBI" id="CHEBI:456215"/>
    </ligand>
</feature>
<dbReference type="AlphaFoldDB" id="A0A9X4XGZ2"/>
<evidence type="ECO:0000313" key="8">
    <source>
        <dbReference type="EMBL" id="MTW14935.1"/>
    </source>
</evidence>
<dbReference type="GO" id="GO:0004017">
    <property type="term" value="F:AMP kinase activity"/>
    <property type="evidence" value="ECO:0007669"/>
    <property type="project" value="UniProtKB-UniRule"/>
</dbReference>
<keyword evidence="4 5" id="KW-0418">Kinase</keyword>
<dbReference type="PANTHER" id="PTHR23359">
    <property type="entry name" value="NUCLEOTIDE KINASE"/>
    <property type="match status" value="1"/>
</dbReference>
<dbReference type="HAMAP" id="MF_00235">
    <property type="entry name" value="Adenylate_kinase_Adk"/>
    <property type="match status" value="1"/>
</dbReference>
<name>A0A9X4XGZ2_9BRAD</name>
<evidence type="ECO:0000256" key="5">
    <source>
        <dbReference type="HAMAP-Rule" id="MF_00235"/>
    </source>
</evidence>
<comment type="caution">
    <text evidence="5">Lacks conserved residue(s) required for the propagation of feature annotation.</text>
</comment>
<dbReference type="NCBIfam" id="NF011105">
    <property type="entry name" value="PRK14532.1"/>
    <property type="match status" value="1"/>
</dbReference>
<dbReference type="GO" id="GO:0044209">
    <property type="term" value="P:AMP salvage"/>
    <property type="evidence" value="ECO:0007669"/>
    <property type="project" value="UniProtKB-UniRule"/>
</dbReference>
<dbReference type="InterPro" id="IPR033690">
    <property type="entry name" value="Adenylat_kinase_CS"/>
</dbReference>
<comment type="caution">
    <text evidence="8">The sequence shown here is derived from an EMBL/GenBank/DDBJ whole genome shotgun (WGS) entry which is preliminary data.</text>
</comment>
<feature type="binding site" evidence="5">
    <location>
        <begin position="10"/>
        <end position="15"/>
    </location>
    <ligand>
        <name>ATP</name>
        <dbReference type="ChEBI" id="CHEBI:30616"/>
    </ligand>
</feature>
<keyword evidence="1 5" id="KW-0808">Transferase</keyword>
<dbReference type="PRINTS" id="PR00094">
    <property type="entry name" value="ADENYLTKNASE"/>
</dbReference>